<accession>A0ABD1VBC9</accession>
<keyword evidence="2" id="KW-1185">Reference proteome</keyword>
<sequence>MVTIGTNAIHPNVATTVTPNVALTVTPIVAGSSVSTHIPHGEKPEKFNRVDFKRWQQKMMFYLTTLNLARFLTEDPHIVQQGENNRASVIVLDVWRPQNFV</sequence>
<evidence type="ECO:0000313" key="1">
    <source>
        <dbReference type="EMBL" id="KAL2534640.1"/>
    </source>
</evidence>
<evidence type="ECO:0000313" key="2">
    <source>
        <dbReference type="Proteomes" id="UP001604336"/>
    </source>
</evidence>
<dbReference type="AlphaFoldDB" id="A0ABD1VBC9"/>
<gene>
    <name evidence="1" type="ORF">Adt_07991</name>
</gene>
<comment type="caution">
    <text evidence="1">The sequence shown here is derived from an EMBL/GenBank/DDBJ whole genome shotgun (WGS) entry which is preliminary data.</text>
</comment>
<dbReference type="EMBL" id="JBFOLK010000002">
    <property type="protein sequence ID" value="KAL2534640.1"/>
    <property type="molecule type" value="Genomic_DNA"/>
</dbReference>
<protein>
    <submittedName>
        <fullName evidence="1">Uncharacterized protein</fullName>
    </submittedName>
</protein>
<organism evidence="1 2">
    <name type="scientific">Abeliophyllum distichum</name>
    <dbReference type="NCBI Taxonomy" id="126358"/>
    <lineage>
        <taxon>Eukaryota</taxon>
        <taxon>Viridiplantae</taxon>
        <taxon>Streptophyta</taxon>
        <taxon>Embryophyta</taxon>
        <taxon>Tracheophyta</taxon>
        <taxon>Spermatophyta</taxon>
        <taxon>Magnoliopsida</taxon>
        <taxon>eudicotyledons</taxon>
        <taxon>Gunneridae</taxon>
        <taxon>Pentapetalae</taxon>
        <taxon>asterids</taxon>
        <taxon>lamiids</taxon>
        <taxon>Lamiales</taxon>
        <taxon>Oleaceae</taxon>
        <taxon>Forsythieae</taxon>
        <taxon>Abeliophyllum</taxon>
    </lineage>
</organism>
<proteinExistence type="predicted"/>
<dbReference type="Proteomes" id="UP001604336">
    <property type="component" value="Unassembled WGS sequence"/>
</dbReference>
<reference evidence="2" key="1">
    <citation type="submission" date="2024-07" db="EMBL/GenBank/DDBJ databases">
        <title>Two chromosome-level genome assemblies of Korean endemic species Abeliophyllum distichum and Forsythia ovata (Oleaceae).</title>
        <authorList>
            <person name="Jang H."/>
        </authorList>
    </citation>
    <scope>NUCLEOTIDE SEQUENCE [LARGE SCALE GENOMIC DNA]</scope>
</reference>
<name>A0ABD1VBC9_9LAMI</name>